<gene>
    <name evidence="3" type="ORF">MCOR33_001798</name>
</gene>
<feature type="signal peptide" evidence="2">
    <location>
        <begin position="1"/>
        <end position="21"/>
    </location>
</feature>
<dbReference type="EMBL" id="JABSND010000019">
    <property type="protein sequence ID" value="KAI6302889.1"/>
    <property type="molecule type" value="Genomic_DNA"/>
</dbReference>
<keyword evidence="2" id="KW-0732">Signal</keyword>
<comment type="caution">
    <text evidence="3">The sequence shown here is derived from an EMBL/GenBank/DDBJ whole genome shotgun (WGS) entry which is preliminary data.</text>
</comment>
<name>A0ABQ8NW08_PYRGI</name>
<organism evidence="3 4">
    <name type="scientific">Pyricularia grisea</name>
    <name type="common">Crabgrass-specific blast fungus</name>
    <name type="synonym">Magnaporthe grisea</name>
    <dbReference type="NCBI Taxonomy" id="148305"/>
    <lineage>
        <taxon>Eukaryota</taxon>
        <taxon>Fungi</taxon>
        <taxon>Dikarya</taxon>
        <taxon>Ascomycota</taxon>
        <taxon>Pezizomycotina</taxon>
        <taxon>Sordariomycetes</taxon>
        <taxon>Sordariomycetidae</taxon>
        <taxon>Magnaporthales</taxon>
        <taxon>Pyriculariaceae</taxon>
        <taxon>Pyricularia</taxon>
    </lineage>
</organism>
<dbReference type="Proteomes" id="UP001059893">
    <property type="component" value="Unassembled WGS sequence"/>
</dbReference>
<evidence type="ECO:0000256" key="1">
    <source>
        <dbReference type="SAM" id="MobiDB-lite"/>
    </source>
</evidence>
<feature type="region of interest" description="Disordered" evidence="1">
    <location>
        <begin position="85"/>
        <end position="115"/>
    </location>
</feature>
<accession>A0ABQ8NW08</accession>
<protein>
    <submittedName>
        <fullName evidence="3">Uncharacterized protein</fullName>
    </submittedName>
</protein>
<keyword evidence="4" id="KW-1185">Reference proteome</keyword>
<evidence type="ECO:0000256" key="2">
    <source>
        <dbReference type="SAM" id="SignalP"/>
    </source>
</evidence>
<feature type="compositionally biased region" description="Pro residues" evidence="1">
    <location>
        <begin position="100"/>
        <end position="109"/>
    </location>
</feature>
<reference evidence="3" key="1">
    <citation type="submission" date="2021-01" db="EMBL/GenBank/DDBJ databases">
        <title>Deciphering the adaptive evolutionary patterns associated with biogeogrpahic diversity in the finger millet blast pathogen Magnaporthe oryzae in Eastern Africa.</title>
        <authorList>
            <person name="Onyema G."/>
            <person name="Shittu T.A."/>
            <person name="Dodsworth S."/>
            <person name="Devilliers S."/>
            <person name="Muthumeenakshi S."/>
            <person name="Sreenivasaprasad S."/>
        </authorList>
    </citation>
    <scope>NUCLEOTIDE SEQUENCE</scope>
    <source>
        <strain evidence="3">D15/s37</strain>
    </source>
</reference>
<evidence type="ECO:0000313" key="3">
    <source>
        <dbReference type="EMBL" id="KAI6302889.1"/>
    </source>
</evidence>
<proteinExistence type="predicted"/>
<feature type="chain" id="PRO_5046457843" evidence="2">
    <location>
        <begin position="22"/>
        <end position="162"/>
    </location>
</feature>
<sequence length="162" mass="16805">MLLANLLTATLAVCAPLAAMAAIISPRRPQESAIPSECIAAVVEAPPLPPFLSFTDVEIPTVAGEPLMVSTVVITVGLETVTVREPPAATSSSGSSTAPAPIPVSPSPTQPAASPTRVVDCKTVCTCDEKSPNFFDCISSPDCESCLRRSQVPLETPSDRLF</sequence>
<evidence type="ECO:0000313" key="4">
    <source>
        <dbReference type="Proteomes" id="UP001059893"/>
    </source>
</evidence>
<feature type="compositionally biased region" description="Low complexity" evidence="1">
    <location>
        <begin position="86"/>
        <end position="99"/>
    </location>
</feature>